<gene>
    <name evidence="2" type="ORF">QPK24_18865</name>
</gene>
<sequence>MKISKYYPITAVLSVNIILLGRFILSYHYDKEILMLHYVVCLVITVTLLSIYFRREYHELKNAVLTDQTIASKIRSFWANVVTSILGMATSAVQIYFTFIYHDSIPLLRELGSDSLEHIITDVIFTILIHSYLLVIWIINLIRLYFNHHELQHKKKQVILLPLHESRVNEYND</sequence>
<organism evidence="2 3">
    <name type="scientific">Paenibacillus polygoni</name>
    <dbReference type="NCBI Taxonomy" id="3050112"/>
    <lineage>
        <taxon>Bacteria</taxon>
        <taxon>Bacillati</taxon>
        <taxon>Bacillota</taxon>
        <taxon>Bacilli</taxon>
        <taxon>Bacillales</taxon>
        <taxon>Paenibacillaceae</taxon>
        <taxon>Paenibacillus</taxon>
    </lineage>
</organism>
<protein>
    <recommendedName>
        <fullName evidence="4">TRAP-type C4-dicarboxylate transport system, small permease component</fullName>
    </recommendedName>
</protein>
<keyword evidence="1" id="KW-1133">Transmembrane helix</keyword>
<dbReference type="EMBL" id="CP127162">
    <property type="protein sequence ID" value="WIV18429.1"/>
    <property type="molecule type" value="Genomic_DNA"/>
</dbReference>
<accession>A0ABY8X369</accession>
<evidence type="ECO:0008006" key="4">
    <source>
        <dbReference type="Google" id="ProtNLM"/>
    </source>
</evidence>
<dbReference type="RefSeq" id="WP_285743792.1">
    <property type="nucleotide sequence ID" value="NZ_CP127162.1"/>
</dbReference>
<keyword evidence="3" id="KW-1185">Reference proteome</keyword>
<evidence type="ECO:0000313" key="2">
    <source>
        <dbReference type="EMBL" id="WIV18429.1"/>
    </source>
</evidence>
<keyword evidence="1" id="KW-0472">Membrane</keyword>
<name>A0ABY8X369_9BACL</name>
<proteinExistence type="predicted"/>
<feature type="transmembrane region" description="Helical" evidence="1">
    <location>
        <begin position="7"/>
        <end position="29"/>
    </location>
</feature>
<feature type="transmembrane region" description="Helical" evidence="1">
    <location>
        <begin position="35"/>
        <end position="53"/>
    </location>
</feature>
<reference evidence="2 3" key="1">
    <citation type="submission" date="2023-06" db="EMBL/GenBank/DDBJ databases">
        <title>Paenibacillus polygonum sp. nov., an endophytic bacterium, isolated from Polygonum lapathifolium L. in Nanji Wetland National Nature Reserve, South of Poyang Lake, Jiangxi Province, China.</title>
        <authorList>
            <person name="Yu Z."/>
        </authorList>
    </citation>
    <scope>NUCLEOTIDE SEQUENCE [LARGE SCALE GENOMIC DNA]</scope>
    <source>
        <strain evidence="2 3">C31</strain>
    </source>
</reference>
<evidence type="ECO:0000313" key="3">
    <source>
        <dbReference type="Proteomes" id="UP001236415"/>
    </source>
</evidence>
<keyword evidence="1" id="KW-0812">Transmembrane</keyword>
<evidence type="ECO:0000256" key="1">
    <source>
        <dbReference type="SAM" id="Phobius"/>
    </source>
</evidence>
<feature type="transmembrane region" description="Helical" evidence="1">
    <location>
        <begin position="119"/>
        <end position="146"/>
    </location>
</feature>
<feature type="transmembrane region" description="Helical" evidence="1">
    <location>
        <begin position="77"/>
        <end position="99"/>
    </location>
</feature>
<dbReference type="Proteomes" id="UP001236415">
    <property type="component" value="Chromosome"/>
</dbReference>